<dbReference type="PATRIC" id="fig|1618474.3.peg.330"/>
<feature type="domain" description="Topo IIA-type catalytic" evidence="11">
    <location>
        <begin position="32"/>
        <end position="510"/>
    </location>
</feature>
<dbReference type="Gene3D" id="2.120.10.90">
    <property type="entry name" value="DNA gyrase/topoisomerase IV, subunit A, C-terminal"/>
    <property type="match status" value="1"/>
</dbReference>
<reference evidence="12 13" key="1">
    <citation type="journal article" date="2015" name="Nature">
        <title>rRNA introns, odd ribosomes, and small enigmatic genomes across a large radiation of phyla.</title>
        <authorList>
            <person name="Brown C.T."/>
            <person name="Hug L.A."/>
            <person name="Thomas B.C."/>
            <person name="Sharon I."/>
            <person name="Castelle C.J."/>
            <person name="Singh A."/>
            <person name="Wilkins M.J."/>
            <person name="Williams K.H."/>
            <person name="Banfield J.F."/>
        </authorList>
    </citation>
    <scope>NUCLEOTIDE SEQUENCE [LARGE SCALE GENOMIC DNA]</scope>
</reference>
<dbReference type="InterPro" id="IPR013757">
    <property type="entry name" value="Topo_IIA_A_a_sf"/>
</dbReference>
<dbReference type="EMBL" id="LCAN01000007">
    <property type="protein sequence ID" value="KKR94398.1"/>
    <property type="molecule type" value="Genomic_DNA"/>
</dbReference>
<dbReference type="GO" id="GO:0005524">
    <property type="term" value="F:ATP binding"/>
    <property type="evidence" value="ECO:0007669"/>
    <property type="project" value="UniProtKB-UniRule"/>
</dbReference>
<dbReference type="PROSITE" id="PS52040">
    <property type="entry name" value="TOPO_IIA"/>
    <property type="match status" value="1"/>
</dbReference>
<dbReference type="Pfam" id="PF00521">
    <property type="entry name" value="DNA_topoisoIV"/>
    <property type="match status" value="1"/>
</dbReference>
<dbReference type="FunFam" id="2.120.10.90:FF:000005">
    <property type="entry name" value="DNA topoisomerase 4 subunit A"/>
    <property type="match status" value="1"/>
</dbReference>
<proteinExistence type="inferred from homology"/>
<dbReference type="HAMAP" id="MF_01897">
    <property type="entry name" value="GyrA"/>
    <property type="match status" value="1"/>
</dbReference>
<evidence type="ECO:0000256" key="8">
    <source>
        <dbReference type="ARBA" id="ARBA00063644"/>
    </source>
</evidence>
<dbReference type="Proteomes" id="UP000034961">
    <property type="component" value="Unassembled WGS sequence"/>
</dbReference>
<comment type="subunit">
    <text evidence="8">Heterotetramer composed of ParC and ParE.</text>
</comment>
<dbReference type="GO" id="GO:0003677">
    <property type="term" value="F:DNA binding"/>
    <property type="evidence" value="ECO:0007669"/>
    <property type="project" value="UniProtKB-UniRule"/>
</dbReference>
<dbReference type="FunFam" id="3.30.1360.40:FF:000002">
    <property type="entry name" value="DNA gyrase subunit A"/>
    <property type="match status" value="1"/>
</dbReference>
<comment type="similarity">
    <text evidence="2 9">Belongs to the type II topoisomerase GyrA/ParC subunit family.</text>
</comment>
<dbReference type="NCBIfam" id="NF004044">
    <property type="entry name" value="PRK05561.1"/>
    <property type="match status" value="1"/>
</dbReference>
<dbReference type="Pfam" id="PF03989">
    <property type="entry name" value="DNA_gyraseA_C"/>
    <property type="match status" value="6"/>
</dbReference>
<feature type="short sequence motif" description="GyrA-box" evidence="9">
    <location>
        <begin position="537"/>
        <end position="543"/>
    </location>
</feature>
<dbReference type="InterPro" id="IPR005743">
    <property type="entry name" value="GyrA"/>
</dbReference>
<comment type="subcellular location">
    <subcellularLocation>
        <location evidence="9">Cytoplasm</location>
    </subcellularLocation>
</comment>
<dbReference type="GO" id="GO:0034335">
    <property type="term" value="F:DNA negative supercoiling activity"/>
    <property type="evidence" value="ECO:0007669"/>
    <property type="project" value="UniProtKB-ARBA"/>
</dbReference>
<evidence type="ECO:0000256" key="6">
    <source>
        <dbReference type="ARBA" id="ARBA00023125"/>
    </source>
</evidence>
<dbReference type="InterPro" id="IPR002205">
    <property type="entry name" value="Topo_IIA_dom_A"/>
</dbReference>
<keyword evidence="5 9" id="KW-0799">Topoisomerase</keyword>
<dbReference type="InterPro" id="IPR013760">
    <property type="entry name" value="Topo_IIA-like_dom_sf"/>
</dbReference>
<gene>
    <name evidence="9" type="primary">gyrA</name>
    <name evidence="12" type="ORF">UU41_C0007G0031</name>
</gene>
<keyword evidence="4 9" id="KW-0067">ATP-binding</keyword>
<comment type="subunit">
    <text evidence="9">Heterotetramer, composed of two GyrA and two GyrB chains. In the heterotetramer, GyrA contains the active site tyrosine that forms a transient covalent intermediate with DNA, while GyrB binds cofactors and catalyzes ATP hydrolysis.</text>
</comment>
<dbReference type="AlphaFoldDB" id="A0A0G0V0G9"/>
<dbReference type="FunFam" id="1.10.268.10:FF:000001">
    <property type="entry name" value="DNA gyrase subunit A"/>
    <property type="match status" value="1"/>
</dbReference>
<dbReference type="SUPFAM" id="SSF101904">
    <property type="entry name" value="GyrA/ParC C-terminal domain-like"/>
    <property type="match status" value="1"/>
</dbReference>
<dbReference type="GO" id="GO:0005737">
    <property type="term" value="C:cytoplasm"/>
    <property type="evidence" value="ECO:0007669"/>
    <property type="project" value="UniProtKB-SubCell"/>
</dbReference>
<dbReference type="SMART" id="SM00434">
    <property type="entry name" value="TOP4c"/>
    <property type="match status" value="1"/>
</dbReference>
<evidence type="ECO:0000313" key="12">
    <source>
        <dbReference type="EMBL" id="KKR94398.1"/>
    </source>
</evidence>
<dbReference type="InterPro" id="IPR006691">
    <property type="entry name" value="GyrA/parC_rep"/>
</dbReference>
<evidence type="ECO:0000259" key="11">
    <source>
        <dbReference type="PROSITE" id="PS52040"/>
    </source>
</evidence>
<evidence type="ECO:0000256" key="10">
    <source>
        <dbReference type="PROSITE-ProRule" id="PRU01384"/>
    </source>
</evidence>
<comment type="miscellaneous">
    <text evidence="9">Few gyrases are as efficient as E.coli at forming negative supercoils. Not all organisms have 2 type II topoisomerases; in organisms with a single type II topoisomerase this enzyme also has to decatenate newly replicated chromosomes.</text>
</comment>
<name>A0A0G0V0G9_9BACT</name>
<feature type="active site" description="O-(5'-phospho-DNA)-tyrosine intermediate" evidence="9 10">
    <location>
        <position position="120"/>
    </location>
</feature>
<evidence type="ECO:0000313" key="13">
    <source>
        <dbReference type="Proteomes" id="UP000034961"/>
    </source>
</evidence>
<dbReference type="InterPro" id="IPR035516">
    <property type="entry name" value="Gyrase/topoIV_suA_C"/>
</dbReference>
<keyword evidence="3 9" id="KW-0547">Nucleotide-binding</keyword>
<dbReference type="GO" id="GO:0009330">
    <property type="term" value="C:DNA topoisomerase type II (double strand cut, ATP-hydrolyzing) complex"/>
    <property type="evidence" value="ECO:0007669"/>
    <property type="project" value="TreeGrafter"/>
</dbReference>
<keyword evidence="7 9" id="KW-0413">Isomerase</keyword>
<evidence type="ECO:0000256" key="1">
    <source>
        <dbReference type="ARBA" id="ARBA00000185"/>
    </source>
</evidence>
<dbReference type="InterPro" id="IPR013758">
    <property type="entry name" value="Topo_IIA_A/C_ab"/>
</dbReference>
<evidence type="ECO:0000256" key="4">
    <source>
        <dbReference type="ARBA" id="ARBA00022840"/>
    </source>
</evidence>
<evidence type="ECO:0000256" key="7">
    <source>
        <dbReference type="ARBA" id="ARBA00023235"/>
    </source>
</evidence>
<dbReference type="GO" id="GO:0005694">
    <property type="term" value="C:chromosome"/>
    <property type="evidence" value="ECO:0007669"/>
    <property type="project" value="InterPro"/>
</dbReference>
<evidence type="ECO:0000256" key="2">
    <source>
        <dbReference type="ARBA" id="ARBA00008263"/>
    </source>
</evidence>
<dbReference type="GO" id="GO:0006265">
    <property type="term" value="P:DNA topological change"/>
    <property type="evidence" value="ECO:0007669"/>
    <property type="project" value="UniProtKB-UniRule"/>
</dbReference>
<comment type="function">
    <text evidence="9">A type II topoisomerase that negatively supercoils closed circular double-stranded (ds) DNA in an ATP-dependent manner to modulate DNA topology and maintain chromosomes in an underwound state. Negative supercoiling favors strand separation, and DNA replication, transcription, recombination and repair, all of which involve strand separation. Also able to catalyze the interconversion of other topological isomers of dsDNA rings, including catenanes and knotted rings. Type II topoisomerases break and join 2 DNA strands simultaneously in an ATP-dependent manner.</text>
</comment>
<dbReference type="PANTHER" id="PTHR43493:SF5">
    <property type="entry name" value="DNA GYRASE SUBUNIT A, CHLOROPLASTIC_MITOCHONDRIAL"/>
    <property type="match status" value="1"/>
</dbReference>
<evidence type="ECO:0000256" key="3">
    <source>
        <dbReference type="ARBA" id="ARBA00022741"/>
    </source>
</evidence>
<dbReference type="GO" id="GO:0006261">
    <property type="term" value="P:DNA-templated DNA replication"/>
    <property type="evidence" value="ECO:0007669"/>
    <property type="project" value="UniProtKB-UniRule"/>
</dbReference>
<comment type="caution">
    <text evidence="12">The sequence shown here is derived from an EMBL/GenBank/DDBJ whole genome shotgun (WGS) entry which is preliminary data.</text>
</comment>
<keyword evidence="6 9" id="KW-0238">DNA-binding</keyword>
<protein>
    <recommendedName>
        <fullName evidence="9">DNA gyrase subunit A</fullName>
        <ecNumber evidence="9">5.6.2.2</ecNumber>
    </recommendedName>
</protein>
<organism evidence="12 13">
    <name type="scientific">Candidatus Roizmanbacteria bacterium GW2011_GWA1_41_13</name>
    <dbReference type="NCBI Taxonomy" id="1618474"/>
    <lineage>
        <taxon>Bacteria</taxon>
        <taxon>Candidatus Roizmaniibacteriota</taxon>
    </lineage>
</organism>
<dbReference type="PANTHER" id="PTHR43493">
    <property type="entry name" value="DNA GYRASE/TOPOISOMERASE SUBUNIT A"/>
    <property type="match status" value="1"/>
</dbReference>
<dbReference type="Gene3D" id="3.30.1360.40">
    <property type="match status" value="1"/>
</dbReference>
<evidence type="ECO:0000256" key="5">
    <source>
        <dbReference type="ARBA" id="ARBA00023029"/>
    </source>
</evidence>
<dbReference type="NCBIfam" id="NF004043">
    <property type="entry name" value="PRK05560.1"/>
    <property type="match status" value="1"/>
</dbReference>
<accession>A0A0G0V0G9</accession>
<dbReference type="InterPro" id="IPR050220">
    <property type="entry name" value="Type_II_DNA_Topoisomerases"/>
</dbReference>
<dbReference type="CDD" id="cd00187">
    <property type="entry name" value="TOP4c"/>
    <property type="match status" value="1"/>
</dbReference>
<comment type="catalytic activity">
    <reaction evidence="1 9 10">
        <text>ATP-dependent breakage, passage and rejoining of double-stranded DNA.</text>
        <dbReference type="EC" id="5.6.2.2"/>
    </reaction>
</comment>
<evidence type="ECO:0000256" key="9">
    <source>
        <dbReference type="HAMAP-Rule" id="MF_01897"/>
    </source>
</evidence>
<dbReference type="Gene3D" id="1.10.268.10">
    <property type="entry name" value="Topoisomerase, domain 3"/>
    <property type="match status" value="1"/>
</dbReference>
<dbReference type="EC" id="5.6.2.2" evidence="9"/>
<dbReference type="NCBIfam" id="TIGR01063">
    <property type="entry name" value="gyrA"/>
    <property type="match status" value="1"/>
</dbReference>
<keyword evidence="9" id="KW-0963">Cytoplasm</keyword>
<dbReference type="Gene3D" id="3.90.199.10">
    <property type="entry name" value="Topoisomerase II, domain 5"/>
    <property type="match status" value="1"/>
</dbReference>
<dbReference type="SUPFAM" id="SSF56719">
    <property type="entry name" value="Type II DNA topoisomerase"/>
    <property type="match status" value="1"/>
</dbReference>
<sequence>MNIGKIEPTNLIEEMQRSYLDYAMSVIVARALPDVRDGLKPVHRRILFAMQKVGLTYAARFSKSAKVVGEVLGKYHPHGDMPVYDALARMAQEFSMRYPLIHGQGNFGSIDGDPPAAMRYTEVKMAKITQEIMHDIEKETVDFVDNFDGSLQEPTVLPAATPNLLLMGADGIAVGMATKIPPHNLGEVIDALVFVIERETKESKIQRSSEPEPITTEDLMQFIKGPDFPTAAQIYDHEEIKKVYATGRGKIVMRAKADIEDMSNGKSAIIVTEIPYQVNKATMITKIAQLVKDKKIPDISDLRDESDRRGIRVVMELKRGSIPKKVLNRLYKFTQMQSTFPANMVALIDGTPQTLSLKDILEQFIKHRQTIVRRRSEFELRQAKAREHILMGLKIAVDNIDEVINTIRRAPDVETARTQLMKKFDLSEIQAQAILDMQLKRLAALERQKIEDELSMVREMIAYLEDLLAHPEKMLGVIKDELKEVKKQYNDERRTRVYKGKVGEFSEEDLIQNEQTLITVSKTGYIKRLPRGTFKLQRRGGKGVMGMTTKEEDNIEHMITAQTHDYLMFFTNKGRVFRMRAWEIPEGSRISKGQAVINLLNIQQGELVQSILSTSSTAFDEHPKSTILMATKNGVVKRTEFSQYQNIKASGLITINLDSGDEVVWVEWTSGDRDIMLVTHLGKTIRFPETEVRPTGRATRGVTGIKLSKEDYVVAMEALKTQPETSDDKRIKMFKDLLVITQNGLGKRTDVNEFRGQHRGGKGVKVANVTKKTGPIAIALLVNQDSEQIVISSRKGIVIKLPIKNIPRLSRNTQGVILMRMKSGDEPAAASAV</sequence>